<dbReference type="AlphaFoldDB" id="A0A0D2C784"/>
<dbReference type="HOGENOM" id="CLU_036503_0_0_1"/>
<evidence type="ECO:0000256" key="1">
    <source>
        <dbReference type="ARBA" id="ARBA00004126"/>
    </source>
</evidence>
<dbReference type="GO" id="GO:0031965">
    <property type="term" value="C:nuclear membrane"/>
    <property type="evidence" value="ECO:0007669"/>
    <property type="project" value="UniProtKB-SubCell"/>
</dbReference>
<accession>A0A0D2C784</accession>
<dbReference type="PANTHER" id="PTHR12265">
    <property type="entry name" value="TRANSMEMBRANE PROTEIN 53"/>
    <property type="match status" value="1"/>
</dbReference>
<dbReference type="PANTHER" id="PTHR12265:SF30">
    <property type="entry name" value="TRANSMEMBRANE PROTEIN 53"/>
    <property type="match status" value="1"/>
</dbReference>
<keyword evidence="2" id="KW-0812">Transmembrane</keyword>
<keyword evidence="3" id="KW-1133">Transmembrane helix</keyword>
<dbReference type="RefSeq" id="XP_013321370.1">
    <property type="nucleotide sequence ID" value="XM_013465916.1"/>
</dbReference>
<keyword evidence="5" id="KW-0539">Nucleus</keyword>
<dbReference type="InterPro" id="IPR008547">
    <property type="entry name" value="DUF829_TMEM53"/>
</dbReference>
<name>A0A0D2C784_9EURO</name>
<gene>
    <name evidence="7" type="ORF">PV05_00974</name>
</gene>
<keyword evidence="4" id="KW-0472">Membrane</keyword>
<organism evidence="7 8">
    <name type="scientific">Exophiala xenobiotica</name>
    <dbReference type="NCBI Taxonomy" id="348802"/>
    <lineage>
        <taxon>Eukaryota</taxon>
        <taxon>Fungi</taxon>
        <taxon>Dikarya</taxon>
        <taxon>Ascomycota</taxon>
        <taxon>Pezizomycotina</taxon>
        <taxon>Eurotiomycetes</taxon>
        <taxon>Chaetothyriomycetidae</taxon>
        <taxon>Chaetothyriales</taxon>
        <taxon>Herpotrichiellaceae</taxon>
        <taxon>Exophiala</taxon>
    </lineage>
</organism>
<reference evidence="7 8" key="1">
    <citation type="submission" date="2015-01" db="EMBL/GenBank/DDBJ databases">
        <title>The Genome Sequence of Exophiala xenobiotica CBS118157.</title>
        <authorList>
            <consortium name="The Broad Institute Genomics Platform"/>
            <person name="Cuomo C."/>
            <person name="de Hoog S."/>
            <person name="Gorbushina A."/>
            <person name="Stielow B."/>
            <person name="Teixiera M."/>
            <person name="Abouelleil A."/>
            <person name="Chapman S.B."/>
            <person name="Priest M."/>
            <person name="Young S.K."/>
            <person name="Wortman J."/>
            <person name="Nusbaum C."/>
            <person name="Birren B."/>
        </authorList>
    </citation>
    <scope>NUCLEOTIDE SEQUENCE [LARGE SCALE GENOMIC DNA]</scope>
    <source>
        <strain evidence="7 8">CBS 118157</strain>
    </source>
</reference>
<dbReference type="OrthoDB" id="77878at2759"/>
<dbReference type="EMBL" id="KN847317">
    <property type="protein sequence ID" value="KIW60786.1"/>
    <property type="molecule type" value="Genomic_DNA"/>
</dbReference>
<evidence type="ECO:0000256" key="5">
    <source>
        <dbReference type="ARBA" id="ARBA00023242"/>
    </source>
</evidence>
<keyword evidence="8" id="KW-1185">Reference proteome</keyword>
<protein>
    <submittedName>
        <fullName evidence="7">Uncharacterized protein</fullName>
    </submittedName>
</protein>
<evidence type="ECO:0000256" key="6">
    <source>
        <dbReference type="ARBA" id="ARBA00037847"/>
    </source>
</evidence>
<evidence type="ECO:0000256" key="3">
    <source>
        <dbReference type="ARBA" id="ARBA00022989"/>
    </source>
</evidence>
<dbReference type="Proteomes" id="UP000054342">
    <property type="component" value="Unassembled WGS sequence"/>
</dbReference>
<evidence type="ECO:0000313" key="8">
    <source>
        <dbReference type="Proteomes" id="UP000054342"/>
    </source>
</evidence>
<comment type="subcellular location">
    <subcellularLocation>
        <location evidence="6">Endomembrane system</location>
        <topology evidence="6">Single-pass membrane protein</topology>
    </subcellularLocation>
    <subcellularLocation>
        <location evidence="1">Nucleus membrane</location>
    </subcellularLocation>
</comment>
<proteinExistence type="predicted"/>
<evidence type="ECO:0000313" key="7">
    <source>
        <dbReference type="EMBL" id="KIW60786.1"/>
    </source>
</evidence>
<evidence type="ECO:0000256" key="4">
    <source>
        <dbReference type="ARBA" id="ARBA00023136"/>
    </source>
</evidence>
<dbReference type="GeneID" id="25322882"/>
<dbReference type="Pfam" id="PF05705">
    <property type="entry name" value="DUF829"/>
    <property type="match status" value="1"/>
</dbReference>
<evidence type="ECO:0000256" key="2">
    <source>
        <dbReference type="ARBA" id="ARBA00022692"/>
    </source>
</evidence>
<sequence>MQKDPFWDFEELGEGIHLHRPPSSAPTNLSLLSTASSYTQPGLVICCVWLFAAARHAAKYIRQYQLIYPNARILLLQNNLMNVTLTPDWIQMQALSPAVEAVKDFLVTERDPTILVHVFSGGGAHSAVQLAQAYHEDIGYAANPSSALPPEIPISALVLNSCPPHGNPPLHTAAASILSFIPKTSVFTRVIACPFAWGLIGGCALFNELGLVESSPSKIWRCLNDPEGPFLKRSDIGHDHNIKIVATPGAGGAGREKIIPRTYIFSKEDQLVPHEHVVLHAAEARRHCGLLEPKC</sequence>